<name>A0A6G4K4W6_ECOLX</name>
<reference evidence="2 3" key="1">
    <citation type="submission" date="2020-02" db="EMBL/GenBank/DDBJ databases">
        <title>WGS of Carbapenem-Resistant Enterobacteriaceae.</title>
        <authorList>
            <person name="Tokajian S."/>
            <person name="El Chaar M."/>
            <person name="El Khoury M."/>
        </authorList>
    </citation>
    <scope>NUCLEOTIDE SEQUENCE [LARGE SCALE GENOMIC DNA]</scope>
    <source>
        <strain evidence="2 3">ECM_75</strain>
    </source>
</reference>
<dbReference type="RefSeq" id="WP_097437676.1">
    <property type="nucleotide sequence ID" value="NZ_AP028869.1"/>
</dbReference>
<proteinExistence type="predicted"/>
<dbReference type="Proteomes" id="UP000472856">
    <property type="component" value="Unassembled WGS sequence"/>
</dbReference>
<organism evidence="1">
    <name type="scientific">Escherichia coli</name>
    <dbReference type="NCBI Taxonomy" id="562"/>
    <lineage>
        <taxon>Bacteria</taxon>
        <taxon>Pseudomonadati</taxon>
        <taxon>Pseudomonadota</taxon>
        <taxon>Gammaproteobacteria</taxon>
        <taxon>Enterobacterales</taxon>
        <taxon>Enterobacteriaceae</taxon>
        <taxon>Escherichia</taxon>
    </lineage>
</organism>
<reference evidence="1" key="2">
    <citation type="submission" date="2020-02" db="EMBL/GenBank/DDBJ databases">
        <title>WGS of Carbapenem-Resistant Entrobacteriaceae.</title>
        <authorList>
            <person name="Tokajian S."/>
            <person name="El Chaar M."/>
            <person name="El Khoury M."/>
        </authorList>
    </citation>
    <scope>NUCLEOTIDE SEQUENCE</scope>
    <source>
        <strain evidence="1">ECM_40</strain>
    </source>
</reference>
<evidence type="ECO:0000313" key="1">
    <source>
        <dbReference type="EMBL" id="NGD73781.1"/>
    </source>
</evidence>
<evidence type="ECO:0000313" key="3">
    <source>
        <dbReference type="Proteomes" id="UP000472856"/>
    </source>
</evidence>
<gene>
    <name evidence="2" type="ORF">G5603_07695</name>
    <name evidence="1" type="ORF">G5622_09900</name>
</gene>
<accession>A0A6G4K4W6</accession>
<sequence>MNKQLIKAINKANNMPMTKENFLGLVIMLILSKEVFRSNFDVSKFINKTFKISFLNYAVRSRTLMCAKICKHINELSENDIKMAYTHFLNNINTLDIIFNDANKTSQKSTSKSKHAIRNLNIWINANKKEEE</sequence>
<protein>
    <submittedName>
        <fullName evidence="1">Uncharacterized protein</fullName>
    </submittedName>
</protein>
<comment type="caution">
    <text evidence="1">The sequence shown here is derived from an EMBL/GenBank/DDBJ whole genome shotgun (WGS) entry which is preliminary data.</text>
</comment>
<evidence type="ECO:0000313" key="2">
    <source>
        <dbReference type="EMBL" id="NGE88064.1"/>
    </source>
</evidence>
<dbReference type="EMBL" id="JAAJRI010000004">
    <property type="protein sequence ID" value="NGE88064.1"/>
    <property type="molecule type" value="Genomic_DNA"/>
</dbReference>
<dbReference type="EMBL" id="JAAJSL010000004">
    <property type="protein sequence ID" value="NGD73781.1"/>
    <property type="molecule type" value="Genomic_DNA"/>
</dbReference>
<dbReference type="AlphaFoldDB" id="A0A6G4K4W6"/>